<evidence type="ECO:0000259" key="1">
    <source>
        <dbReference type="Pfam" id="PF02036"/>
    </source>
</evidence>
<proteinExistence type="predicted"/>
<dbReference type="EMBL" id="CAEZXX010000024">
    <property type="protein sequence ID" value="CAB4699826.1"/>
    <property type="molecule type" value="Genomic_DNA"/>
</dbReference>
<dbReference type="EMBL" id="CAFBQP010000050">
    <property type="protein sequence ID" value="CAB5064400.1"/>
    <property type="molecule type" value="Genomic_DNA"/>
</dbReference>
<evidence type="ECO:0000313" key="3">
    <source>
        <dbReference type="EMBL" id="CAB4762118.1"/>
    </source>
</evidence>
<protein>
    <submittedName>
        <fullName evidence="3">Unannotated protein</fullName>
    </submittedName>
</protein>
<dbReference type="AlphaFoldDB" id="A0A6J6USV7"/>
<dbReference type="Gene3D" id="3.30.1050.10">
    <property type="entry name" value="SCP2 sterol-binding domain"/>
    <property type="match status" value="1"/>
</dbReference>
<accession>A0A6J6USV7</accession>
<organism evidence="3">
    <name type="scientific">freshwater metagenome</name>
    <dbReference type="NCBI Taxonomy" id="449393"/>
    <lineage>
        <taxon>unclassified sequences</taxon>
        <taxon>metagenomes</taxon>
        <taxon>ecological metagenomes</taxon>
    </lineage>
</organism>
<evidence type="ECO:0000313" key="2">
    <source>
        <dbReference type="EMBL" id="CAB4699826.1"/>
    </source>
</evidence>
<dbReference type="EMBL" id="CAFBLR010000021">
    <property type="protein sequence ID" value="CAB4863934.1"/>
    <property type="molecule type" value="Genomic_DNA"/>
</dbReference>
<gene>
    <name evidence="2" type="ORF">UFOPK2602_00527</name>
    <name evidence="3" type="ORF">UFOPK2806_01746</name>
    <name evidence="4" type="ORF">UFOPK3417_00380</name>
    <name evidence="5" type="ORF">UFOPK4306_01395</name>
</gene>
<evidence type="ECO:0000313" key="5">
    <source>
        <dbReference type="EMBL" id="CAB5064400.1"/>
    </source>
</evidence>
<dbReference type="InterPro" id="IPR036527">
    <property type="entry name" value="SCP2_sterol-bd_dom_sf"/>
</dbReference>
<name>A0A6J6USV7_9ZZZZ</name>
<feature type="domain" description="SCP2" evidence="1">
    <location>
        <begin position="48"/>
        <end position="113"/>
    </location>
</feature>
<dbReference type="EMBL" id="CAEZYY010000026">
    <property type="protein sequence ID" value="CAB4762118.1"/>
    <property type="molecule type" value="Genomic_DNA"/>
</dbReference>
<reference evidence="3" key="1">
    <citation type="submission" date="2020-05" db="EMBL/GenBank/DDBJ databases">
        <authorList>
            <person name="Chiriac C."/>
            <person name="Salcher M."/>
            <person name="Ghai R."/>
            <person name="Kavagutti S V."/>
        </authorList>
    </citation>
    <scope>NUCLEOTIDE SEQUENCE</scope>
</reference>
<dbReference type="Pfam" id="PF02036">
    <property type="entry name" value="SCP2"/>
    <property type="match status" value="1"/>
</dbReference>
<evidence type="ECO:0000313" key="4">
    <source>
        <dbReference type="EMBL" id="CAB4863934.1"/>
    </source>
</evidence>
<dbReference type="InterPro" id="IPR003033">
    <property type="entry name" value="SCP2_sterol-bd_dom"/>
</dbReference>
<sequence>MADQHVFLSDGWIEAAKAAYERNGVTVPYRMKMNQVISGCPFEPAEVRTFIDTTDGTMRTGKGEVDGAEVTLHTDWETSRKIIVDQDQQAAMQAFMSGKIKVVGDMTKLMTMNATPPTDAQKAAAEDIKNLTA</sequence>
<dbReference type="SUPFAM" id="SSF55718">
    <property type="entry name" value="SCP-like"/>
    <property type="match status" value="1"/>
</dbReference>